<keyword evidence="4" id="KW-1185">Reference proteome</keyword>
<evidence type="ECO:0000256" key="1">
    <source>
        <dbReference type="SAM" id="MobiDB-lite"/>
    </source>
</evidence>
<feature type="compositionally biased region" description="Basic and acidic residues" evidence="1">
    <location>
        <begin position="704"/>
        <end position="716"/>
    </location>
</feature>
<feature type="region of interest" description="Disordered" evidence="1">
    <location>
        <begin position="322"/>
        <end position="341"/>
    </location>
</feature>
<dbReference type="PANTHER" id="PTHR46411">
    <property type="entry name" value="FAMILY ATPASE, PUTATIVE-RELATED"/>
    <property type="match status" value="1"/>
</dbReference>
<dbReference type="EMBL" id="JAQQWP010000009">
    <property type="protein sequence ID" value="KAK8099952.1"/>
    <property type="molecule type" value="Genomic_DNA"/>
</dbReference>
<proteinExistence type="predicted"/>
<dbReference type="GO" id="GO:0016887">
    <property type="term" value="F:ATP hydrolysis activity"/>
    <property type="evidence" value="ECO:0007669"/>
    <property type="project" value="InterPro"/>
</dbReference>
<dbReference type="Gene3D" id="3.40.50.300">
    <property type="entry name" value="P-loop containing nucleotide triphosphate hydrolases"/>
    <property type="match status" value="1"/>
</dbReference>
<dbReference type="InterPro" id="IPR027417">
    <property type="entry name" value="P-loop_NTPase"/>
</dbReference>
<reference evidence="3 4" key="1">
    <citation type="submission" date="2023-01" db="EMBL/GenBank/DDBJ databases">
        <title>Analysis of 21 Apiospora genomes using comparative genomics revels a genus with tremendous synthesis potential of carbohydrate active enzymes and secondary metabolites.</title>
        <authorList>
            <person name="Sorensen T."/>
        </authorList>
    </citation>
    <scope>NUCLEOTIDE SEQUENCE [LARGE SCALE GENOMIC DNA]</scope>
    <source>
        <strain evidence="3 4">CBS 117206</strain>
    </source>
</reference>
<dbReference type="AlphaFoldDB" id="A0AAW0QBX8"/>
<dbReference type="InterPro" id="IPR054289">
    <property type="entry name" value="DUF7025"/>
</dbReference>
<gene>
    <name evidence="3" type="ORF">PG999_010326</name>
</gene>
<dbReference type="SMART" id="SM00382">
    <property type="entry name" value="AAA"/>
    <property type="match status" value="1"/>
</dbReference>
<dbReference type="PANTHER" id="PTHR46411:SF2">
    <property type="entry name" value="AAA+ ATPASE DOMAIN-CONTAINING PROTEIN"/>
    <property type="match status" value="1"/>
</dbReference>
<evidence type="ECO:0000259" key="2">
    <source>
        <dbReference type="SMART" id="SM00382"/>
    </source>
</evidence>
<dbReference type="Pfam" id="PF00004">
    <property type="entry name" value="AAA"/>
    <property type="match status" value="1"/>
</dbReference>
<organism evidence="3 4">
    <name type="scientific">Apiospora kogelbergensis</name>
    <dbReference type="NCBI Taxonomy" id="1337665"/>
    <lineage>
        <taxon>Eukaryota</taxon>
        <taxon>Fungi</taxon>
        <taxon>Dikarya</taxon>
        <taxon>Ascomycota</taxon>
        <taxon>Pezizomycotina</taxon>
        <taxon>Sordariomycetes</taxon>
        <taxon>Xylariomycetidae</taxon>
        <taxon>Amphisphaeriales</taxon>
        <taxon>Apiosporaceae</taxon>
        <taxon>Apiospora</taxon>
    </lineage>
</organism>
<feature type="compositionally biased region" description="Acidic residues" evidence="1">
    <location>
        <begin position="770"/>
        <end position="785"/>
    </location>
</feature>
<protein>
    <submittedName>
        <fullName evidence="3">AAA family ATPase</fullName>
    </submittedName>
</protein>
<feature type="compositionally biased region" description="Basic and acidic residues" evidence="1">
    <location>
        <begin position="52"/>
        <end position="68"/>
    </location>
</feature>
<feature type="domain" description="AAA+ ATPase" evidence="2">
    <location>
        <begin position="455"/>
        <end position="577"/>
    </location>
</feature>
<comment type="caution">
    <text evidence="3">The sequence shown here is derived from an EMBL/GenBank/DDBJ whole genome shotgun (WGS) entry which is preliminary data.</text>
</comment>
<evidence type="ECO:0000313" key="4">
    <source>
        <dbReference type="Proteomes" id="UP001392437"/>
    </source>
</evidence>
<feature type="region of interest" description="Disordered" evidence="1">
    <location>
        <begin position="704"/>
        <end position="812"/>
    </location>
</feature>
<dbReference type="GO" id="GO:0005524">
    <property type="term" value="F:ATP binding"/>
    <property type="evidence" value="ECO:0007669"/>
    <property type="project" value="InterPro"/>
</dbReference>
<dbReference type="Pfam" id="PF23232">
    <property type="entry name" value="AAA_lid_13"/>
    <property type="match status" value="1"/>
</dbReference>
<dbReference type="InterPro" id="IPR003593">
    <property type="entry name" value="AAA+_ATPase"/>
</dbReference>
<dbReference type="Proteomes" id="UP001392437">
    <property type="component" value="Unassembled WGS sequence"/>
</dbReference>
<name>A0AAW0QBX8_9PEZI</name>
<dbReference type="Pfam" id="PF22942">
    <property type="entry name" value="DUF7025"/>
    <property type="match status" value="1"/>
</dbReference>
<evidence type="ECO:0000313" key="3">
    <source>
        <dbReference type="EMBL" id="KAK8099952.1"/>
    </source>
</evidence>
<dbReference type="InterPro" id="IPR003959">
    <property type="entry name" value="ATPase_AAA_core"/>
</dbReference>
<dbReference type="SUPFAM" id="SSF52540">
    <property type="entry name" value="P-loop containing nucleoside triphosphate hydrolases"/>
    <property type="match status" value="1"/>
</dbReference>
<sequence>MDLEIICGLPLPNQPQALIPPFKLLVHNWPGIENALKSLQDQLKAMTTGEQGSRREAGRTPKNDAEDANKLSKEKLTLRIKHLKILVDFIKTDLAHLIGLRLNIRDATLDSITSEELYHLYAPGDLIINRKSKVDHLHQVYAVTGGRTRLGRTFGVGNGMGDEADDSPDSGNGTWTDVVIDCFRMRWDGLQIGPFRLTHRIRHYVGERKITDLDFYPVRFRGNSEEICKALEARGKRVLECHGHMKYDGLTVDATGQQPLLENSYFSRAEPPALTYESITGVSQGGKEIEGDVYIDMKTYHQTLQQELRIFEKLRRARPSVREVTENPRGFERNGDYHTGDHDVDEAKSDDFMNRYFHLISPKTPEELEEKPACLALLSRAVPAYEFRSRGWIWIDITKIEPIDKSDKTRTRGWKDLVIDIKYRRLLESLVNNHASPAEQRRIQTKIGEGTPTAQIDLIQGTGKTSTAEAIAAYTGKPLYAITCGDIGLDADEVEEKLLMHTRLAEKWGCVLLLDEADVFLARRGWNDVKRNALVSVFLRRLEYYSGILFLTTNIVGLIDEAFKSRIHVALRYKTINEDTTKRIWHNLLRRIKRDNQLSDVKITFDDEELLEFAMEHYDEHQDDETTWNARQIRNAFSTAIAMGQFDRLERIRQEGLTPDEARASGDKSLGMIRLTKRNFLRIANISDDFEHYINSVRGADTENARLNQQRDDSYLQERAPPRKKYNRTAYLDDDYAPSPGGRRRGYQGSSQPSRPAYKGKSAARKPTNWDEDDARDPEVDEDQHDSDRGRDGCDETAEDFPRTKRIHGRID</sequence>
<feature type="region of interest" description="Disordered" evidence="1">
    <location>
        <begin position="45"/>
        <end position="68"/>
    </location>
</feature>
<accession>A0AAW0QBX8</accession>
<dbReference type="InterPro" id="IPR056599">
    <property type="entry name" value="AAA_lid_fung"/>
</dbReference>